<evidence type="ECO:0000256" key="6">
    <source>
        <dbReference type="PIRSR" id="PIRSR600223-1"/>
    </source>
</evidence>
<evidence type="ECO:0000256" key="5">
    <source>
        <dbReference type="ARBA" id="ARBA00022801"/>
    </source>
</evidence>
<dbReference type="PROSITE" id="PS00761">
    <property type="entry name" value="SPASE_I_3"/>
    <property type="match status" value="1"/>
</dbReference>
<evidence type="ECO:0000256" key="2">
    <source>
        <dbReference type="ARBA" id="ARBA00009370"/>
    </source>
</evidence>
<accession>A0A1M3KY24</accession>
<sequence>MYKTRKAKKLAQKAPETFFEHLWSWVKTLVWAITVVTIVNGLALASFTVPTGSMESTVLAGDFVFVNKFIYGPSTPQIIPFLNMPLPYYKLPALSPPDQGDIIVFIFPGNRDQVEADNFEYYLKRCVAVAGDTLQIRSGHIFVNGKEFPLPEHARFEDMAPEEREMSHLRDRMLSFPPGRGWDRDNWGPLRIPKEGDVIPLTRENIREWATFIMREGHAIDTERMTIDGSPASSYTVERDYVFGMGDNRDNSLDSRFWGFIPEHDVVGTPMIVYWSWDNVDPVLSARVGVQMERSLWEKLKRIRWSRIGTIVR</sequence>
<feature type="transmembrane region" description="Helical" evidence="7">
    <location>
        <begin position="29"/>
        <end position="49"/>
    </location>
</feature>
<dbReference type="EMBL" id="MKVH01000024">
    <property type="protein sequence ID" value="OJX57346.1"/>
    <property type="molecule type" value="Genomic_DNA"/>
</dbReference>
<dbReference type="STRING" id="1895771.BGO89_09785"/>
<dbReference type="InterPro" id="IPR019533">
    <property type="entry name" value="Peptidase_S26"/>
</dbReference>
<evidence type="ECO:0000256" key="3">
    <source>
        <dbReference type="ARBA" id="ARBA00013208"/>
    </source>
</evidence>
<keyword evidence="5 7" id="KW-0378">Hydrolase</keyword>
<feature type="active site" evidence="6">
    <location>
        <position position="53"/>
    </location>
</feature>
<dbReference type="EC" id="3.4.21.89" evidence="3 7"/>
<comment type="subcellular location">
    <subcellularLocation>
        <location evidence="7">Membrane</location>
        <topology evidence="7">Single-pass type II membrane protein</topology>
    </subcellularLocation>
</comment>
<dbReference type="PANTHER" id="PTHR43390:SF1">
    <property type="entry name" value="CHLOROPLAST PROCESSING PEPTIDASE"/>
    <property type="match status" value="1"/>
</dbReference>
<dbReference type="GO" id="GO:0004252">
    <property type="term" value="F:serine-type endopeptidase activity"/>
    <property type="evidence" value="ECO:0007669"/>
    <property type="project" value="InterPro"/>
</dbReference>
<keyword evidence="7" id="KW-1133">Transmembrane helix</keyword>
<feature type="domain" description="Peptidase S26" evidence="8">
    <location>
        <begin position="23"/>
        <end position="275"/>
    </location>
</feature>
<dbReference type="PANTHER" id="PTHR43390">
    <property type="entry name" value="SIGNAL PEPTIDASE I"/>
    <property type="match status" value="1"/>
</dbReference>
<dbReference type="Pfam" id="PF10502">
    <property type="entry name" value="Peptidase_S26"/>
    <property type="match status" value="1"/>
</dbReference>
<dbReference type="NCBIfam" id="TIGR02227">
    <property type="entry name" value="sigpep_I_bact"/>
    <property type="match status" value="1"/>
</dbReference>
<feature type="active site" evidence="6">
    <location>
        <position position="124"/>
    </location>
</feature>
<comment type="catalytic activity">
    <reaction evidence="1 7">
        <text>Cleavage of hydrophobic, N-terminal signal or leader sequences from secreted and periplasmic proteins.</text>
        <dbReference type="EC" id="3.4.21.89"/>
    </reaction>
</comment>
<keyword evidence="7" id="KW-0645">Protease</keyword>
<dbReference type="PRINTS" id="PR00727">
    <property type="entry name" value="LEADERPTASE"/>
</dbReference>
<dbReference type="GO" id="GO:0016020">
    <property type="term" value="C:membrane"/>
    <property type="evidence" value="ECO:0007669"/>
    <property type="project" value="UniProtKB-SubCell"/>
</dbReference>
<dbReference type="Gene3D" id="2.10.109.10">
    <property type="entry name" value="Umud Fragment, subunit A"/>
    <property type="match status" value="1"/>
</dbReference>
<dbReference type="InterPro" id="IPR000223">
    <property type="entry name" value="Pept_S26A_signal_pept_1"/>
</dbReference>
<evidence type="ECO:0000313" key="10">
    <source>
        <dbReference type="Proteomes" id="UP000184233"/>
    </source>
</evidence>
<reference evidence="9 10" key="1">
    <citation type="submission" date="2016-09" db="EMBL/GenBank/DDBJ databases">
        <title>Genome-resolved meta-omics ties microbial dynamics to process performance in biotechnology for thiocyanate degradation.</title>
        <authorList>
            <person name="Kantor R.S."/>
            <person name="Huddy R.J."/>
            <person name="Iyer R."/>
            <person name="Thomas B.C."/>
            <person name="Brown C.T."/>
            <person name="Anantharaman K."/>
            <person name="Tringe S."/>
            <person name="Hettich R.L."/>
            <person name="Harrison S.T."/>
            <person name="Banfield J.F."/>
        </authorList>
    </citation>
    <scope>NUCLEOTIDE SEQUENCE [LARGE SCALE GENOMIC DNA]</scope>
    <source>
        <strain evidence="9">59-99</strain>
    </source>
</reference>
<comment type="similarity">
    <text evidence="2 7">Belongs to the peptidase S26 family.</text>
</comment>
<evidence type="ECO:0000256" key="1">
    <source>
        <dbReference type="ARBA" id="ARBA00000677"/>
    </source>
</evidence>
<gene>
    <name evidence="9" type="ORF">BGO89_09785</name>
</gene>
<name>A0A1M3KY24_9BACT</name>
<comment type="caution">
    <text evidence="9">The sequence shown here is derived from an EMBL/GenBank/DDBJ whole genome shotgun (WGS) entry which is preliminary data.</text>
</comment>
<keyword evidence="7" id="KW-0472">Membrane</keyword>
<evidence type="ECO:0000256" key="7">
    <source>
        <dbReference type="RuleBase" id="RU362042"/>
    </source>
</evidence>
<dbReference type="SUPFAM" id="SSF51306">
    <property type="entry name" value="LexA/Signal peptidase"/>
    <property type="match status" value="1"/>
</dbReference>
<dbReference type="InterPro" id="IPR036286">
    <property type="entry name" value="LexA/Signal_pep-like_sf"/>
</dbReference>
<dbReference type="AlphaFoldDB" id="A0A1M3KY24"/>
<keyword evidence="7" id="KW-0812">Transmembrane</keyword>
<organism evidence="9 10">
    <name type="scientific">Candidatus Kapaibacterium thiocyanatum</name>
    <dbReference type="NCBI Taxonomy" id="1895771"/>
    <lineage>
        <taxon>Bacteria</taxon>
        <taxon>Pseudomonadati</taxon>
        <taxon>Candidatus Kapaibacteriota</taxon>
        <taxon>Candidatus Kapaibacteriia</taxon>
        <taxon>Candidatus Kapaibacteriales</taxon>
        <taxon>Candidatus Kapaibacteriaceae</taxon>
        <taxon>Candidatus Kapaibacterium</taxon>
    </lineage>
</organism>
<dbReference type="CDD" id="cd06530">
    <property type="entry name" value="S26_SPase_I"/>
    <property type="match status" value="1"/>
</dbReference>
<protein>
    <recommendedName>
        <fullName evidence="4 7">Signal peptidase I</fullName>
        <ecNumber evidence="3 7">3.4.21.89</ecNumber>
    </recommendedName>
</protein>
<evidence type="ECO:0000259" key="8">
    <source>
        <dbReference type="Pfam" id="PF10502"/>
    </source>
</evidence>
<evidence type="ECO:0000256" key="4">
    <source>
        <dbReference type="ARBA" id="ARBA00019232"/>
    </source>
</evidence>
<dbReference type="InterPro" id="IPR019758">
    <property type="entry name" value="Pept_S26A_signal_pept_1_CS"/>
</dbReference>
<dbReference type="GO" id="GO:0009003">
    <property type="term" value="F:signal peptidase activity"/>
    <property type="evidence" value="ECO:0007669"/>
    <property type="project" value="UniProtKB-EC"/>
</dbReference>
<dbReference type="GO" id="GO:0006465">
    <property type="term" value="P:signal peptide processing"/>
    <property type="evidence" value="ECO:0007669"/>
    <property type="project" value="InterPro"/>
</dbReference>
<evidence type="ECO:0000313" key="9">
    <source>
        <dbReference type="EMBL" id="OJX57346.1"/>
    </source>
</evidence>
<dbReference type="Proteomes" id="UP000184233">
    <property type="component" value="Unassembled WGS sequence"/>
</dbReference>
<proteinExistence type="inferred from homology"/>